<dbReference type="KEGG" id="pmuc:ING2E5A_1439"/>
<keyword evidence="1" id="KW-0175">Coiled coil</keyword>
<dbReference type="Proteomes" id="UP000178485">
    <property type="component" value="Chromosome i"/>
</dbReference>
<evidence type="ECO:0000259" key="2">
    <source>
        <dbReference type="SMART" id="SM00954"/>
    </source>
</evidence>
<sequence>MLNQKDFFVKYNIDEAAFQATELKWEDLEKIYEDYLKFKEELEPTAIMLFNKLMKSQKVHSVRYRIKDPEHLIEKIIRKKIEDKNSNLTLENYREELTDLIGLRALHLFKEDWEFVNDFITTTWDLKQNPVANYRKGDTEQIIEFFKKKGCEPKEHKYGYRSIHYIIKTQPGRQVHYGEIQVRTIFEEAWAEIDHTIRYPYDLENPIFFQFLLILNRLSGSADEMGSFIQFLKAELEVRDKLFKTQMQEKDTLISDLESKIEKLNIQGQELVEVKKDLKKLKEQKIRGTFLDSSIFDIQKEYDKVFKTSESLAKLTDSLNWIEKLGKPIVLPSLNTDTLSAISKLQDIQKVNIPKIDIPKNPLKPNDE</sequence>
<dbReference type="AlphaFoldDB" id="A0A1G4G6X7"/>
<dbReference type="InterPro" id="IPR007685">
    <property type="entry name" value="RelA_SpoT"/>
</dbReference>
<keyword evidence="4" id="KW-1185">Reference proteome</keyword>
<accession>A0A1G4G6X7</accession>
<reference evidence="3 4" key="1">
    <citation type="submission" date="2016-08" db="EMBL/GenBank/DDBJ databases">
        <authorList>
            <person name="Seilhamer J.J."/>
        </authorList>
    </citation>
    <scope>NUCLEOTIDE SEQUENCE [LARGE SCALE GENOMIC DNA]</scope>
    <source>
        <strain evidence="3">ING2-E5A</strain>
    </source>
</reference>
<gene>
    <name evidence="3" type="ORF">ING2E5A_1439</name>
</gene>
<dbReference type="EMBL" id="LT608328">
    <property type="protein sequence ID" value="SCM57643.1"/>
    <property type="molecule type" value="Genomic_DNA"/>
</dbReference>
<protein>
    <submittedName>
        <fullName evidence="3">RelA/SpoT domain protein</fullName>
    </submittedName>
</protein>
<dbReference type="RefSeq" id="WP_071136787.1">
    <property type="nucleotide sequence ID" value="NZ_LT608328.1"/>
</dbReference>
<dbReference type="Pfam" id="PF04607">
    <property type="entry name" value="RelA_SpoT"/>
    <property type="match status" value="1"/>
</dbReference>
<feature type="coiled-coil region" evidence="1">
    <location>
        <begin position="247"/>
        <end position="284"/>
    </location>
</feature>
<dbReference type="SUPFAM" id="SSF81301">
    <property type="entry name" value="Nucleotidyltransferase"/>
    <property type="match status" value="1"/>
</dbReference>
<evidence type="ECO:0000256" key="1">
    <source>
        <dbReference type="SAM" id="Coils"/>
    </source>
</evidence>
<dbReference type="STRING" id="1642646.ING2E5A_1439"/>
<name>A0A1G4G6X7_9BACT</name>
<organism evidence="3 4">
    <name type="scientific">Petrimonas mucosa</name>
    <dbReference type="NCBI Taxonomy" id="1642646"/>
    <lineage>
        <taxon>Bacteria</taxon>
        <taxon>Pseudomonadati</taxon>
        <taxon>Bacteroidota</taxon>
        <taxon>Bacteroidia</taxon>
        <taxon>Bacteroidales</taxon>
        <taxon>Dysgonomonadaceae</taxon>
        <taxon>Petrimonas</taxon>
    </lineage>
</organism>
<dbReference type="PANTHER" id="PTHR41773">
    <property type="entry name" value="GTP PYROPHOSPHATASE-RELATED"/>
    <property type="match status" value="1"/>
</dbReference>
<dbReference type="InterPro" id="IPR043519">
    <property type="entry name" value="NT_sf"/>
</dbReference>
<proteinExistence type="predicted"/>
<dbReference type="SMART" id="SM00954">
    <property type="entry name" value="RelA_SpoT"/>
    <property type="match status" value="1"/>
</dbReference>
<dbReference type="GO" id="GO:0015969">
    <property type="term" value="P:guanosine tetraphosphate metabolic process"/>
    <property type="evidence" value="ECO:0007669"/>
    <property type="project" value="InterPro"/>
</dbReference>
<evidence type="ECO:0000313" key="3">
    <source>
        <dbReference type="EMBL" id="SCM57643.1"/>
    </source>
</evidence>
<evidence type="ECO:0000313" key="4">
    <source>
        <dbReference type="Proteomes" id="UP000178485"/>
    </source>
</evidence>
<dbReference type="CDD" id="cd05399">
    <property type="entry name" value="NT_Rel-Spo_like"/>
    <property type="match status" value="1"/>
</dbReference>
<dbReference type="Gene3D" id="3.30.460.10">
    <property type="entry name" value="Beta Polymerase, domain 2"/>
    <property type="match status" value="1"/>
</dbReference>
<dbReference type="PANTHER" id="PTHR41773:SF1">
    <property type="entry name" value="RELA_SPOT DOMAIN-CONTAINING PROTEIN"/>
    <property type="match status" value="1"/>
</dbReference>
<feature type="domain" description="RelA/SpoT" evidence="2">
    <location>
        <begin position="64"/>
        <end position="205"/>
    </location>
</feature>